<dbReference type="PROSITE" id="PS50929">
    <property type="entry name" value="ABC_TM1F"/>
    <property type="match status" value="2"/>
</dbReference>
<protein>
    <submittedName>
        <fullName evidence="15">Uncharacterized protein</fullName>
    </submittedName>
</protein>
<dbReference type="Proteomes" id="UP000256645">
    <property type="component" value="Unassembled WGS sequence"/>
</dbReference>
<dbReference type="InterPro" id="IPR011527">
    <property type="entry name" value="ABC1_TM_dom"/>
</dbReference>
<dbReference type="GO" id="GO:0016020">
    <property type="term" value="C:membrane"/>
    <property type="evidence" value="ECO:0007669"/>
    <property type="project" value="UniProtKB-SubCell"/>
</dbReference>
<proteinExistence type="inferred from homology"/>
<feature type="compositionally biased region" description="Basic and acidic residues" evidence="11">
    <location>
        <begin position="502"/>
        <end position="527"/>
    </location>
</feature>
<name>A0A3D8STX5_9HELO</name>
<feature type="domain" description="ABC transmembrane type-1" evidence="14">
    <location>
        <begin position="533"/>
        <end position="718"/>
    </location>
</feature>
<comment type="similarity">
    <text evidence="2">Belongs to the ABC transporter superfamily. ABCC family. Conjugate transporter (TC 3.A.1.208) subfamily.</text>
</comment>
<feature type="transmembrane region" description="Helical" evidence="12">
    <location>
        <begin position="1329"/>
        <end position="1349"/>
    </location>
</feature>
<evidence type="ECO:0000259" key="14">
    <source>
        <dbReference type="PROSITE" id="PS50929"/>
    </source>
</evidence>
<feature type="transmembrane region" description="Helical" evidence="12">
    <location>
        <begin position="1356"/>
        <end position="1377"/>
    </location>
</feature>
<comment type="caution">
    <text evidence="15">The sequence shown here is derived from an EMBL/GenBank/DDBJ whole genome shotgun (WGS) entry which is preliminary data.</text>
</comment>
<dbReference type="CDD" id="cd18604">
    <property type="entry name" value="ABC_6TM_VMR1_D2_like"/>
    <property type="match status" value="1"/>
</dbReference>
<feature type="transmembrane region" description="Helical" evidence="12">
    <location>
        <begin position="194"/>
        <end position="216"/>
    </location>
</feature>
<gene>
    <name evidence="15" type="ORF">BP6252_01794</name>
</gene>
<dbReference type="GO" id="GO:0016887">
    <property type="term" value="F:ATP hydrolysis activity"/>
    <property type="evidence" value="ECO:0007669"/>
    <property type="project" value="InterPro"/>
</dbReference>
<keyword evidence="5" id="KW-0677">Repeat</keyword>
<keyword evidence="10" id="KW-0325">Glycoprotein</keyword>
<feature type="region of interest" description="Disordered" evidence="11">
    <location>
        <begin position="502"/>
        <end position="528"/>
    </location>
</feature>
<feature type="domain" description="ABC transmembrane type-1" evidence="14">
    <location>
        <begin position="1068"/>
        <end position="1385"/>
    </location>
</feature>
<keyword evidence="16" id="KW-1185">Reference proteome</keyword>
<dbReference type="InterPro" id="IPR017871">
    <property type="entry name" value="ABC_transporter-like_CS"/>
</dbReference>
<dbReference type="PROSITE" id="PS00211">
    <property type="entry name" value="ABC_TRANSPORTER_1"/>
    <property type="match status" value="1"/>
</dbReference>
<evidence type="ECO:0000259" key="13">
    <source>
        <dbReference type="PROSITE" id="PS50893"/>
    </source>
</evidence>
<evidence type="ECO:0000256" key="7">
    <source>
        <dbReference type="ARBA" id="ARBA00022840"/>
    </source>
</evidence>
<evidence type="ECO:0000256" key="4">
    <source>
        <dbReference type="ARBA" id="ARBA00022692"/>
    </source>
</evidence>
<feature type="domain" description="ABC transporter" evidence="13">
    <location>
        <begin position="745"/>
        <end position="996"/>
    </location>
</feature>
<accession>A0A3D8STX5</accession>
<feature type="domain" description="ABC transporter" evidence="13">
    <location>
        <begin position="1421"/>
        <end position="1680"/>
    </location>
</feature>
<dbReference type="GO" id="GO:0140359">
    <property type="term" value="F:ABC-type transporter activity"/>
    <property type="evidence" value="ECO:0007669"/>
    <property type="project" value="InterPro"/>
</dbReference>
<evidence type="ECO:0000256" key="10">
    <source>
        <dbReference type="ARBA" id="ARBA00023180"/>
    </source>
</evidence>
<dbReference type="PANTHER" id="PTHR24223">
    <property type="entry name" value="ATP-BINDING CASSETTE SUB-FAMILY C"/>
    <property type="match status" value="1"/>
</dbReference>
<evidence type="ECO:0000256" key="11">
    <source>
        <dbReference type="SAM" id="MobiDB-lite"/>
    </source>
</evidence>
<dbReference type="InterPro" id="IPR050173">
    <property type="entry name" value="ABC_transporter_C-like"/>
</dbReference>
<evidence type="ECO:0000313" key="16">
    <source>
        <dbReference type="Proteomes" id="UP000256645"/>
    </source>
</evidence>
<dbReference type="STRING" id="1849047.A0A3D8STX5"/>
<dbReference type="FunFam" id="3.40.50.300:FF:000825">
    <property type="entry name" value="ABC bile acid transporter"/>
    <property type="match status" value="1"/>
</dbReference>
<feature type="transmembrane region" description="Helical" evidence="12">
    <location>
        <begin position="1142"/>
        <end position="1168"/>
    </location>
</feature>
<evidence type="ECO:0000256" key="6">
    <source>
        <dbReference type="ARBA" id="ARBA00022741"/>
    </source>
</evidence>
<evidence type="ECO:0000256" key="1">
    <source>
        <dbReference type="ARBA" id="ARBA00004141"/>
    </source>
</evidence>
<dbReference type="SUPFAM" id="SSF52540">
    <property type="entry name" value="P-loop containing nucleoside triphosphate hydrolases"/>
    <property type="match status" value="2"/>
</dbReference>
<dbReference type="InterPro" id="IPR036640">
    <property type="entry name" value="ABC1_TM_sf"/>
</dbReference>
<dbReference type="InterPro" id="IPR003439">
    <property type="entry name" value="ABC_transporter-like_ATP-bd"/>
</dbReference>
<reference evidence="15 16" key="1">
    <citation type="journal article" date="2018" name="IMA Fungus">
        <title>IMA Genome-F 9: Draft genome sequence of Annulohypoxylon stygium, Aspergillus mulundensis, Berkeleyomyces basicola (syn. Thielaviopsis basicola), Ceratocystis smalleyi, two Cercospora beticola strains, Coleophoma cylindrospora, Fusarium fracticaudum, Phialophora cf. hyalina, and Morchella septimelata.</title>
        <authorList>
            <person name="Wingfield B.D."/>
            <person name="Bills G.F."/>
            <person name="Dong Y."/>
            <person name="Huang W."/>
            <person name="Nel W.J."/>
            <person name="Swalarsk-Parry B.S."/>
            <person name="Vaghefi N."/>
            <person name="Wilken P.M."/>
            <person name="An Z."/>
            <person name="de Beer Z.W."/>
            <person name="De Vos L."/>
            <person name="Chen L."/>
            <person name="Duong T.A."/>
            <person name="Gao Y."/>
            <person name="Hammerbacher A."/>
            <person name="Kikkert J.R."/>
            <person name="Li Y."/>
            <person name="Li H."/>
            <person name="Li K."/>
            <person name="Li Q."/>
            <person name="Liu X."/>
            <person name="Ma X."/>
            <person name="Naidoo K."/>
            <person name="Pethybridge S.J."/>
            <person name="Sun J."/>
            <person name="Steenkamp E.T."/>
            <person name="van der Nest M.A."/>
            <person name="van Wyk S."/>
            <person name="Wingfield M.J."/>
            <person name="Xiong C."/>
            <person name="Yue Q."/>
            <person name="Zhang X."/>
        </authorList>
    </citation>
    <scope>NUCLEOTIDE SEQUENCE [LARGE SCALE GENOMIC DNA]</scope>
    <source>
        <strain evidence="15 16">BP6252</strain>
    </source>
</reference>
<comment type="subcellular location">
    <subcellularLocation>
        <location evidence="1">Membrane</location>
        <topology evidence="1">Multi-pass membrane protein</topology>
    </subcellularLocation>
</comment>
<dbReference type="Pfam" id="PF00005">
    <property type="entry name" value="ABC_tran"/>
    <property type="match status" value="2"/>
</dbReference>
<evidence type="ECO:0000256" key="9">
    <source>
        <dbReference type="ARBA" id="ARBA00023136"/>
    </source>
</evidence>
<dbReference type="CDD" id="cd18596">
    <property type="entry name" value="ABC_6TM_VMR1_D1_like"/>
    <property type="match status" value="1"/>
</dbReference>
<dbReference type="PANTHER" id="PTHR24223:SF456">
    <property type="entry name" value="MULTIDRUG RESISTANCE-ASSOCIATED PROTEIN LETHAL(2)03659"/>
    <property type="match status" value="1"/>
</dbReference>
<evidence type="ECO:0000256" key="8">
    <source>
        <dbReference type="ARBA" id="ARBA00022989"/>
    </source>
</evidence>
<organism evidence="15 16">
    <name type="scientific">Coleophoma cylindrospora</name>
    <dbReference type="NCBI Taxonomy" id="1849047"/>
    <lineage>
        <taxon>Eukaryota</taxon>
        <taxon>Fungi</taxon>
        <taxon>Dikarya</taxon>
        <taxon>Ascomycota</taxon>
        <taxon>Pezizomycotina</taxon>
        <taxon>Leotiomycetes</taxon>
        <taxon>Helotiales</taxon>
        <taxon>Dermateaceae</taxon>
        <taxon>Coleophoma</taxon>
    </lineage>
</organism>
<dbReference type="Pfam" id="PF00664">
    <property type="entry name" value="ABC_membrane"/>
    <property type="match status" value="2"/>
</dbReference>
<evidence type="ECO:0000256" key="3">
    <source>
        <dbReference type="ARBA" id="ARBA00022448"/>
    </source>
</evidence>
<evidence type="ECO:0000313" key="15">
    <source>
        <dbReference type="EMBL" id="RDW89762.1"/>
    </source>
</evidence>
<keyword evidence="9 12" id="KW-0472">Membrane</keyword>
<keyword evidence="7" id="KW-0067">ATP-binding</keyword>
<keyword evidence="3" id="KW-0813">Transport</keyword>
<dbReference type="CDD" id="cd03250">
    <property type="entry name" value="ABCC_MRP_domain1"/>
    <property type="match status" value="1"/>
</dbReference>
<evidence type="ECO:0000256" key="12">
    <source>
        <dbReference type="SAM" id="Phobius"/>
    </source>
</evidence>
<dbReference type="Gene3D" id="1.20.1560.10">
    <property type="entry name" value="ABC transporter type 1, transmembrane domain"/>
    <property type="match status" value="2"/>
</dbReference>
<dbReference type="PROSITE" id="PS50893">
    <property type="entry name" value="ABC_TRANSPORTER_2"/>
    <property type="match status" value="2"/>
</dbReference>
<keyword evidence="6" id="KW-0547">Nucleotide-binding</keyword>
<dbReference type="FunFam" id="3.40.50.300:FF:000610">
    <property type="entry name" value="Multidrug resistance-associated ABC transporter"/>
    <property type="match status" value="1"/>
</dbReference>
<keyword evidence="4 12" id="KW-0812">Transmembrane</keyword>
<feature type="transmembrane region" description="Helical" evidence="12">
    <location>
        <begin position="228"/>
        <end position="251"/>
    </location>
</feature>
<dbReference type="InterPro" id="IPR027417">
    <property type="entry name" value="P-loop_NTPase"/>
</dbReference>
<dbReference type="Gene3D" id="3.40.50.300">
    <property type="entry name" value="P-loop containing nucleotide triphosphate hydrolases"/>
    <property type="match status" value="2"/>
</dbReference>
<dbReference type="InterPro" id="IPR003593">
    <property type="entry name" value="AAA+_ATPase"/>
</dbReference>
<feature type="transmembrane region" description="Helical" evidence="12">
    <location>
        <begin position="695"/>
        <end position="719"/>
    </location>
</feature>
<feature type="transmembrane region" description="Helical" evidence="12">
    <location>
        <begin position="295"/>
        <end position="320"/>
    </location>
</feature>
<dbReference type="OrthoDB" id="6500128at2759"/>
<feature type="transmembrane region" description="Helical" evidence="12">
    <location>
        <begin position="473"/>
        <end position="492"/>
    </location>
</feature>
<dbReference type="GO" id="GO:0005524">
    <property type="term" value="F:ATP binding"/>
    <property type="evidence" value="ECO:0007669"/>
    <property type="project" value="UniProtKB-KW"/>
</dbReference>
<keyword evidence="8 12" id="KW-1133">Transmembrane helix</keyword>
<dbReference type="CDD" id="cd03244">
    <property type="entry name" value="ABCC_MRP_domain2"/>
    <property type="match status" value="1"/>
</dbReference>
<dbReference type="EMBL" id="PDLM01000001">
    <property type="protein sequence ID" value="RDW89762.1"/>
    <property type="molecule type" value="Genomic_DNA"/>
</dbReference>
<feature type="transmembrane region" description="Helical" evidence="12">
    <location>
        <begin position="263"/>
        <end position="283"/>
    </location>
</feature>
<evidence type="ECO:0000256" key="5">
    <source>
        <dbReference type="ARBA" id="ARBA00022737"/>
    </source>
</evidence>
<feature type="transmembrane region" description="Helical" evidence="12">
    <location>
        <begin position="659"/>
        <end position="683"/>
    </location>
</feature>
<feature type="transmembrane region" description="Helical" evidence="12">
    <location>
        <begin position="1053"/>
        <end position="1077"/>
    </location>
</feature>
<dbReference type="SMART" id="SM00382">
    <property type="entry name" value="AAA"/>
    <property type="match status" value="2"/>
</dbReference>
<feature type="transmembrane region" description="Helical" evidence="12">
    <location>
        <begin position="562"/>
        <end position="589"/>
    </location>
</feature>
<evidence type="ECO:0000256" key="2">
    <source>
        <dbReference type="ARBA" id="ARBA00009726"/>
    </source>
</evidence>
<dbReference type="SUPFAM" id="SSF90123">
    <property type="entry name" value="ABC transporter transmembrane region"/>
    <property type="match status" value="2"/>
</dbReference>
<sequence>MARPKNAGNEHSMGGTECQTSCPNGMLTDGCCEEAEWSMIDVPFPLGRGSPPAPSVPWRGPLRHIALDGMRPRWGGVDQWLPALHCVACLTSSSPPLYVDAIDGQREDLHLPNLDGFAVSPLPMLRTMPRAVQADEVASGLTVVIALLSIPSIRTLAKGGWRVKSPHRAGAIYEDVDGAATPASIAEFTNTPQFIAIFVLALLGLAISIADAIFTAVQEGFQIGQPGIPILSLFLLVGAWVLLLAQLIVTAREVDFVPRFQSAISRITTCVLIAVMAWVALLGDDARNSQSYTNRMLATTILTCAQIAAAVALFAAIFAVRRRPAVFRPDGKMVDRQMNVSLWSRYSFQWCVDVLRNAGKDKFENEDLPAMDHVVRSENATASFRNMVLKEESLPLWVQIFWQFRWQLIWQWSAILFSNFFDVAPAFATLQLLRYLEAREDTDAIDPMAWKYVVGIVVATMSSHLVDSRIMWLVMSDIVIPLRSVLNGLMYAKMLKIKDSSEPLEEQTEKDKDGKTDGEGKDEEKKAAKSQQDIVNMFTVDCNQIAIFGAQNTEYINSAGKLIVTVVFLLLLIGWESLCAGMVGILVLFPINKALAERYGQKQKALMKIRDTRTTIITEALQGIRQIKFSAIEKQWTEKVSKVREEELAMLWKTRVNNLYMSVASEFTPIVLTALSLATYSYIHGNLLPSVAFTAISLFLQLEGLVSHIPFLMVAAINAKVSADRIEKFLRLPEKGENTHPGESVSFHNVSVTFPHDSEHPSEDRFTLRDLNLSFPNNALSIISGPTGSGKSLLLAAILGEVEVLSGYIQVPRAPPADQRFDSKATAADWIIPTAMAFISQTPWIENATIKDNILFGLPFDPVRYEKVVQACALSQDLEIFEDGDQTEVGAQGISLSGGQKWRLTLARAFYSRAGIIIMDDVFSALDAHVGRHIYDNAVMGELAEGRTRILVTHHVSLCLPRASYAVRLSARGTLEHAGLIQELRKSGSLEDILEADKPTEADHIEEDEMLKRVATNGSVSIPSNDVAAAVKAPPKKLVEDEKREVGRVKTSVYAGYLNASGGWPFWLFLVILYAIAEALKLGRTYWIRIWASAYGESEESQLHAVAQYYSANLQTHFYTPPANATNFATTSLPMETNSRGLWFYLGIYVFISTISVFVSIGRLYNVYTGSIRASRRIFNDMLHSVLRAPLRWLDTVPTGRILNRFTGDFTSLDSSLAQTFYYFAGITWEIIGILGAAVFVSPYMILCALALLTACAMFARSYIAAARNVKRLESTNKSPCISHFSVSLAGLSTIRAFAKTSEFGDRMFNLVDTYAACTWHNSLFRSWLMIRIGFTASLFSAAVAAFVITTRGIDASLAGFALSFALSFGHSVSWAISISTQLELDMNATERIFEYRDLEIENQDGEDVRASWPEKGKVEVKDLEVGYAEGLPSILKGLTFTAEMNQRIGVVGRTGAGKSTLSLALFRFLQIRNGSITIDGVDISKIKLHDLRTRLAIIPQDPVLFSGTIRSNLDPFDEFSDVQVREALMRVHLISSGTGTPFPEPAQAESSTASSTTAMEPVGNTNIFHSLSSPIAAGGSNLSQGQKQLLCLARAILSRPKVLLLDEATSAVDMATDILIQRSIREEFANTTLLVVAHRLSTVADFDKILVMKDGVTAEFGSPKELIEIEDGIFNGMVKQSGEAEELESIMKSN</sequence>